<feature type="region of interest" description="Disordered" evidence="11">
    <location>
        <begin position="18"/>
        <end position="71"/>
    </location>
</feature>
<evidence type="ECO:0000256" key="5">
    <source>
        <dbReference type="ARBA" id="ARBA00022989"/>
    </source>
</evidence>
<protein>
    <recommendedName>
        <fullName evidence="12">SUN domain-containing protein</fullName>
    </recommendedName>
</protein>
<reference evidence="13" key="3">
    <citation type="submission" date="2025-09" db="UniProtKB">
        <authorList>
            <consortium name="Ensembl"/>
        </authorList>
    </citation>
    <scope>IDENTIFICATION</scope>
</reference>
<dbReference type="GeneTree" id="ENSGT00390000013502"/>
<proteinExistence type="inferred from homology"/>
<evidence type="ECO:0000313" key="14">
    <source>
        <dbReference type="Proteomes" id="UP000472265"/>
    </source>
</evidence>
<keyword evidence="3" id="KW-0732">Signal</keyword>
<name>A0A671W5F3_SPAAU</name>
<feature type="compositionally biased region" description="Basic and acidic residues" evidence="11">
    <location>
        <begin position="440"/>
        <end position="461"/>
    </location>
</feature>
<evidence type="ECO:0000313" key="13">
    <source>
        <dbReference type="Ensembl" id="ENSSAUP00010034303.1"/>
    </source>
</evidence>
<dbReference type="FunFam" id="2.60.120.260:FF:000099">
    <property type="entry name" value="Uncharacterized protein, isoform C"/>
    <property type="match status" value="1"/>
</dbReference>
<organism evidence="13 14">
    <name type="scientific">Sparus aurata</name>
    <name type="common">Gilthead sea bream</name>
    <dbReference type="NCBI Taxonomy" id="8175"/>
    <lineage>
        <taxon>Eukaryota</taxon>
        <taxon>Metazoa</taxon>
        <taxon>Chordata</taxon>
        <taxon>Craniata</taxon>
        <taxon>Vertebrata</taxon>
        <taxon>Euteleostomi</taxon>
        <taxon>Actinopterygii</taxon>
        <taxon>Neopterygii</taxon>
        <taxon>Teleostei</taxon>
        <taxon>Neoteleostei</taxon>
        <taxon>Acanthomorphata</taxon>
        <taxon>Eupercaria</taxon>
        <taxon>Spariformes</taxon>
        <taxon>Sparidae</taxon>
        <taxon>Sparus</taxon>
    </lineage>
</organism>
<evidence type="ECO:0000256" key="2">
    <source>
        <dbReference type="ARBA" id="ARBA00022692"/>
    </source>
</evidence>
<dbReference type="GO" id="GO:0005789">
    <property type="term" value="C:endoplasmic reticulum membrane"/>
    <property type="evidence" value="ECO:0007669"/>
    <property type="project" value="UniProtKB-SubCell"/>
</dbReference>
<evidence type="ECO:0000256" key="8">
    <source>
        <dbReference type="ARBA" id="ARBA00046288"/>
    </source>
</evidence>
<dbReference type="InterPro" id="IPR012919">
    <property type="entry name" value="SUN_dom"/>
</dbReference>
<accession>A0A671W5F3</accession>
<keyword evidence="6" id="KW-0472">Membrane</keyword>
<keyword evidence="5" id="KW-1133">Transmembrane helix</keyword>
<sequence>MFISSPPIVLENTSNVHTAGTKTHTDPPLSPPAGHSAPHLEANASRMLEEQDPGSPVTTVIDSSKDPEDIPTFDEWKRKVMEVEKEKPQSTHTSNNGATNTVKRVQKNFNNYASVECGAKILGANQEAKSTSAILKENMDLYMLNPCGNKIWFIIELCEPIQLKQFDIANFELFSSTPKDFLVSISDRYPTNKWLKLGMFHARDERTVQSFPLDEDLYAKYVKVELLSHFGSEHFCPLSLIRVFGTSMVEEYEEIADPPERPDDPDDDLVEDIVIPLGKDEEEPISSTITLLEKEEELDEEKEKMDHHERQQEIQNYCSLLPSFSSSCSCTASLEEYLHQQCSALLSKKRKCQSVDRKQIVSPTPAWLQPLSPTACPEPQQQPKTPQPPGNTAEPHKESVSDPPLLEPSQTLNLPRPSATDSSSAKPTPIVETPQLSSEEPAKELMPEKSQDVLAEEKHIEPSASEQPSVGATVDKASVAPTEEKSDIDVSQQEFNAPIQTPDQAEQSQVLHPTTSSDVEHHPDPPAVPESGPAITEVAHLAQDIVAELEPSGGHTVVTETKMEDFSEDVSASSLSSAAHSPSAASPSLSDIYADPPNSTEQNGNPVHGSSQKESVFMRLNNRIKALEMNMSLSGRYLEQLSQRYRKQMEEMQKAFNKTIIKLQNTSRIAEEQDQRQTESIHLLQGQLENVTQLVLNLSVTVSQLQIEVSDRQNYLLLSLVLCLCLGLVLCANYCRITTIPPTTEPEPPMTKSYTFYEQMLTAVLSPQSSPSQRRRRKMKPFEKVETLKPSFHAAPELYNGGVVCNGVPVITNPSPFTKRLLQPMFRDSPSEGSSEGSSHSDDPSFCGITTACSRICDGLPPPKTRAEKRASRRRRPKPSCPVDLLQGQRRDKSEQLPISTIHDIMNRKTEQSSGTFGVNVALSGPV</sequence>
<dbReference type="SUPFAM" id="SSF49785">
    <property type="entry name" value="Galactose-binding domain-like"/>
    <property type="match status" value="1"/>
</dbReference>
<comment type="similarity">
    <text evidence="9">Belongs to the SLP1 family.</text>
</comment>
<feature type="region of interest" description="Disordered" evidence="11">
    <location>
        <begin position="858"/>
        <end position="900"/>
    </location>
</feature>
<evidence type="ECO:0000259" key="12">
    <source>
        <dbReference type="PROSITE" id="PS51469"/>
    </source>
</evidence>
<evidence type="ECO:0000256" key="11">
    <source>
        <dbReference type="SAM" id="MobiDB-lite"/>
    </source>
</evidence>
<reference evidence="13" key="1">
    <citation type="submission" date="2021-04" db="EMBL/GenBank/DDBJ databases">
        <authorList>
            <consortium name="Wellcome Sanger Institute Data Sharing"/>
        </authorList>
    </citation>
    <scope>NUCLEOTIDE SEQUENCE [LARGE SCALE GENOMIC DNA]</scope>
</reference>
<dbReference type="OMA" id="ERINCYE"/>
<comment type="subunit">
    <text evidence="10">Interacts with EMP65.</text>
</comment>
<evidence type="ECO:0000256" key="4">
    <source>
        <dbReference type="ARBA" id="ARBA00022824"/>
    </source>
</evidence>
<dbReference type="GO" id="GO:0046850">
    <property type="term" value="P:regulation of bone remodeling"/>
    <property type="evidence" value="ECO:0007669"/>
    <property type="project" value="TreeGrafter"/>
</dbReference>
<feature type="domain" description="SUN" evidence="12">
    <location>
        <begin position="89"/>
        <end position="248"/>
    </location>
</feature>
<keyword evidence="7" id="KW-0325">Glycoprotein</keyword>
<dbReference type="GO" id="GO:0034975">
    <property type="term" value="P:protein folding in endoplasmic reticulum"/>
    <property type="evidence" value="ECO:0007669"/>
    <property type="project" value="TreeGrafter"/>
</dbReference>
<evidence type="ECO:0000256" key="9">
    <source>
        <dbReference type="ARBA" id="ARBA00061226"/>
    </source>
</evidence>
<dbReference type="InterPro" id="IPR045120">
    <property type="entry name" value="Suco/Slp1-like"/>
</dbReference>
<dbReference type="PROSITE" id="PS51469">
    <property type="entry name" value="SUN"/>
    <property type="match status" value="1"/>
</dbReference>
<dbReference type="Ensembl" id="ENSSAUT00010036141.1">
    <property type="protein sequence ID" value="ENSSAUP00010034303.1"/>
    <property type="gene ID" value="ENSSAUG00010014544.1"/>
</dbReference>
<dbReference type="AlphaFoldDB" id="A0A671W5F3"/>
<dbReference type="InParanoid" id="A0A671W5F3"/>
<feature type="compositionally biased region" description="Polar residues" evidence="11">
    <location>
        <begin position="408"/>
        <end position="426"/>
    </location>
</feature>
<evidence type="ECO:0000256" key="10">
    <source>
        <dbReference type="ARBA" id="ARBA00064635"/>
    </source>
</evidence>
<dbReference type="Pfam" id="PF07738">
    <property type="entry name" value="Sad1_UNC"/>
    <property type="match status" value="1"/>
</dbReference>
<dbReference type="PANTHER" id="PTHR12953:SF0">
    <property type="entry name" value="SUN DOMAIN-CONTAINING OSSIFICATION FACTOR"/>
    <property type="match status" value="1"/>
</dbReference>
<feature type="region of interest" description="Disordered" evidence="11">
    <location>
        <begin position="568"/>
        <end position="614"/>
    </location>
</feature>
<feature type="compositionally biased region" description="Polar residues" evidence="11">
    <location>
        <begin position="597"/>
        <end position="614"/>
    </location>
</feature>
<comment type="subcellular location">
    <subcellularLocation>
        <location evidence="8">Endomembrane system</location>
        <topology evidence="8">Single-pass type I membrane protein</topology>
    </subcellularLocation>
    <subcellularLocation>
        <location evidence="1">Endoplasmic reticulum membrane</location>
        <topology evidence="1">Single-pass membrane protein</topology>
    </subcellularLocation>
</comment>
<keyword evidence="14" id="KW-1185">Reference proteome</keyword>
<feature type="compositionally biased region" description="Polar residues" evidence="11">
    <location>
        <begin position="489"/>
        <end position="517"/>
    </location>
</feature>
<reference evidence="13" key="2">
    <citation type="submission" date="2025-08" db="UniProtKB">
        <authorList>
            <consortium name="Ensembl"/>
        </authorList>
    </citation>
    <scope>IDENTIFICATION</scope>
</reference>
<dbReference type="Gene3D" id="2.60.120.260">
    <property type="entry name" value="Galactose-binding domain-like"/>
    <property type="match status" value="1"/>
</dbReference>
<evidence type="ECO:0000256" key="7">
    <source>
        <dbReference type="ARBA" id="ARBA00023180"/>
    </source>
</evidence>
<dbReference type="Proteomes" id="UP000472265">
    <property type="component" value="Chromosome 21"/>
</dbReference>
<keyword evidence="2" id="KW-0812">Transmembrane</keyword>
<feature type="region of interest" description="Disordered" evidence="11">
    <location>
        <begin position="363"/>
        <end position="532"/>
    </location>
</feature>
<keyword evidence="4" id="KW-0256">Endoplasmic reticulum</keyword>
<evidence type="ECO:0000256" key="6">
    <source>
        <dbReference type="ARBA" id="ARBA00023136"/>
    </source>
</evidence>
<evidence type="ECO:0000256" key="1">
    <source>
        <dbReference type="ARBA" id="ARBA00004389"/>
    </source>
</evidence>
<dbReference type="PANTHER" id="PTHR12953">
    <property type="entry name" value="MEMBRANE PROTEIN CH1 RELATED"/>
    <property type="match status" value="1"/>
</dbReference>
<dbReference type="InterPro" id="IPR008979">
    <property type="entry name" value="Galactose-bd-like_sf"/>
</dbReference>
<evidence type="ECO:0000256" key="3">
    <source>
        <dbReference type="ARBA" id="ARBA00022729"/>
    </source>
</evidence>
<feature type="compositionally biased region" description="Low complexity" evidence="11">
    <location>
        <begin position="571"/>
        <end position="590"/>
    </location>
</feature>